<accession>A0AAD5WPH7</accession>
<dbReference type="Gene3D" id="3.40.50.300">
    <property type="entry name" value="P-loop containing nucleotide triphosphate hydrolases"/>
    <property type="match status" value="1"/>
</dbReference>
<evidence type="ECO:0000313" key="11">
    <source>
        <dbReference type="EMBL" id="KAJ2896963.1"/>
    </source>
</evidence>
<evidence type="ECO:0000256" key="8">
    <source>
        <dbReference type="ARBA" id="ARBA00022840"/>
    </source>
</evidence>
<dbReference type="SUPFAM" id="SSF52540">
    <property type="entry name" value="P-loop containing nucleoside triphosphate hydrolases"/>
    <property type="match status" value="1"/>
</dbReference>
<evidence type="ECO:0000256" key="4">
    <source>
        <dbReference type="ARBA" id="ARBA00019824"/>
    </source>
</evidence>
<feature type="domain" description="Clp1 P-loop" evidence="10">
    <location>
        <begin position="261"/>
        <end position="451"/>
    </location>
</feature>
<evidence type="ECO:0000256" key="5">
    <source>
        <dbReference type="ARBA" id="ARBA00022679"/>
    </source>
</evidence>
<feature type="compositionally biased region" description="Acidic residues" evidence="9">
    <location>
        <begin position="635"/>
        <end position="646"/>
    </location>
</feature>
<name>A0AAD5WPH7_9PEZI</name>
<feature type="region of interest" description="Disordered" evidence="9">
    <location>
        <begin position="1"/>
        <end position="65"/>
    </location>
</feature>
<evidence type="ECO:0000256" key="3">
    <source>
        <dbReference type="ARBA" id="ARBA00018706"/>
    </source>
</evidence>
<dbReference type="GO" id="GO:0000448">
    <property type="term" value="P:cleavage in ITS2 between 5.8S rRNA and LSU-rRNA of tricistronic rRNA transcript (SSU-rRNA, 5.8S rRNA, LSU-rRNA)"/>
    <property type="evidence" value="ECO:0007669"/>
    <property type="project" value="TreeGrafter"/>
</dbReference>
<comment type="function">
    <text evidence="1">Polynucleotide 5'-kinase involved in rRNA processing.</text>
</comment>
<dbReference type="InterPro" id="IPR032319">
    <property type="entry name" value="CLP1_P"/>
</dbReference>
<dbReference type="GO" id="GO:0005634">
    <property type="term" value="C:nucleus"/>
    <property type="evidence" value="ECO:0007669"/>
    <property type="project" value="TreeGrafter"/>
</dbReference>
<proteinExistence type="inferred from homology"/>
<dbReference type="EMBL" id="JAKWBI020000302">
    <property type="protein sequence ID" value="KAJ2896963.1"/>
    <property type="molecule type" value="Genomic_DNA"/>
</dbReference>
<keyword evidence="8" id="KW-0067">ATP-binding</keyword>
<evidence type="ECO:0000256" key="6">
    <source>
        <dbReference type="ARBA" id="ARBA00022741"/>
    </source>
</evidence>
<dbReference type="PANTHER" id="PTHR12755">
    <property type="entry name" value="CLEAVAGE/POLYADENYLATION FACTOR IA SUBUNIT CLP1P"/>
    <property type="match status" value="1"/>
</dbReference>
<organism evidence="11 12">
    <name type="scientific">Zalerion maritima</name>
    <dbReference type="NCBI Taxonomy" id="339359"/>
    <lineage>
        <taxon>Eukaryota</taxon>
        <taxon>Fungi</taxon>
        <taxon>Dikarya</taxon>
        <taxon>Ascomycota</taxon>
        <taxon>Pezizomycotina</taxon>
        <taxon>Sordariomycetes</taxon>
        <taxon>Lulworthiomycetidae</taxon>
        <taxon>Lulworthiales</taxon>
        <taxon>Lulworthiaceae</taxon>
        <taxon>Zalerion</taxon>
    </lineage>
</organism>
<evidence type="ECO:0000313" key="12">
    <source>
        <dbReference type="Proteomes" id="UP001201980"/>
    </source>
</evidence>
<dbReference type="GO" id="GO:0005524">
    <property type="term" value="F:ATP binding"/>
    <property type="evidence" value="ECO:0007669"/>
    <property type="project" value="UniProtKB-KW"/>
</dbReference>
<evidence type="ECO:0000256" key="1">
    <source>
        <dbReference type="ARBA" id="ARBA00003798"/>
    </source>
</evidence>
<keyword evidence="5" id="KW-0808">Transferase</keyword>
<feature type="compositionally biased region" description="Low complexity" evidence="9">
    <location>
        <begin position="27"/>
        <end position="44"/>
    </location>
</feature>
<dbReference type="GO" id="GO:0051731">
    <property type="term" value="F:polynucleotide 5'-hydroxyl-kinase activity"/>
    <property type="evidence" value="ECO:0007669"/>
    <property type="project" value="InterPro"/>
</dbReference>
<evidence type="ECO:0000259" key="10">
    <source>
        <dbReference type="Pfam" id="PF16575"/>
    </source>
</evidence>
<evidence type="ECO:0000256" key="7">
    <source>
        <dbReference type="ARBA" id="ARBA00022777"/>
    </source>
</evidence>
<sequence>MSSAKRKRDETTRPTMSAFAALQQMRSTPAPSPAATIPSTPEPSQDIPLKRQVKKAKNKEAKSQLPLSLKASESLNGQDQVVAEHEPKVIKVYSSALAITRSWDGSTLRVRMKQAERLVILGSYGLCVGGERGEIGLSGAILRSPTSGKPRVQWVHAPHSHAVPIIRCRSSEAQVEILSHPSAPNLRQMSRLNPVFRNLWDESCRKSLQSTKQTFHVIETSKDMPRKGFLQDLVSPPEWNQKLKAVEETIREGPTSVFVCGPKSSGKSTFSKLVCNKLLTSKASNGKGTEVAVLDIDPGQPEYSTAGLISLVHVNSLNLGASFTHPMPTTPGNVIVRSHAIASPSPASRPDFYVSCVLDLFSRYQAELGHLPLVVNTAGWIQGTGLDILATLLSKLSPAEVIYMSTEGPVDTVEALNSGSHIFSQLPSQSVEYASRTAAHLRTMQAMSYFHLASRTPNAGSEAYQDLPTLDWDPCPLVTRRPTVVRYSGKGGISGVLSYHHQPHPNDLADSILGRIVAIVELSIHSLPLPSPKYTPEGLPYLTSDVPLDPASSNALGLALIRGLDPTSRTMDVLSPISLARVSAAIKAGRRLLLVSGSFDLPTWFYTEEKYSQLGNVVEGEEGKGEPEMEIIADEDTSEDSLEAEDDHAIPGAEEEQDMPWVETLRGHQKRGVGAKVWRVRRDLGRK</sequence>
<gene>
    <name evidence="11" type="ORF">MKZ38_005062</name>
</gene>
<feature type="region of interest" description="Disordered" evidence="9">
    <location>
        <begin position="635"/>
        <end position="659"/>
    </location>
</feature>
<evidence type="ECO:0000256" key="2">
    <source>
        <dbReference type="ARBA" id="ARBA00011003"/>
    </source>
</evidence>
<dbReference type="Pfam" id="PF16575">
    <property type="entry name" value="CLP1_P"/>
    <property type="match status" value="1"/>
</dbReference>
<keyword evidence="12" id="KW-1185">Reference proteome</keyword>
<comment type="similarity">
    <text evidence="2">Belongs to the Clp1 family. NOL9/GRC3 subfamily.</text>
</comment>
<dbReference type="Proteomes" id="UP001201980">
    <property type="component" value="Unassembled WGS sequence"/>
</dbReference>
<dbReference type="PANTHER" id="PTHR12755:SF3">
    <property type="entry name" value="POLYNUCLEOTIDE 5'-HYDROXYL-KINASE NOL9"/>
    <property type="match status" value="1"/>
</dbReference>
<keyword evidence="7" id="KW-0418">Kinase</keyword>
<protein>
    <recommendedName>
        <fullName evidence="4">Polynucleotide 5'-hydroxyl-kinase GRC3</fullName>
    </recommendedName>
    <alternativeName>
        <fullName evidence="3">Polynucleotide 5'-hydroxyl-kinase grc3</fullName>
    </alternativeName>
</protein>
<dbReference type="InterPro" id="IPR045116">
    <property type="entry name" value="Clp1/Grc3"/>
</dbReference>
<keyword evidence="6" id="KW-0547">Nucleotide-binding</keyword>
<evidence type="ECO:0000256" key="9">
    <source>
        <dbReference type="SAM" id="MobiDB-lite"/>
    </source>
</evidence>
<dbReference type="AlphaFoldDB" id="A0AAD5WPH7"/>
<reference evidence="11" key="1">
    <citation type="submission" date="2022-07" db="EMBL/GenBank/DDBJ databases">
        <title>Draft genome sequence of Zalerion maritima ATCC 34329, a (micro)plastics degrading marine fungus.</title>
        <authorList>
            <person name="Paco A."/>
            <person name="Goncalves M.F.M."/>
            <person name="Rocha-Santos T.A.P."/>
            <person name="Alves A."/>
        </authorList>
    </citation>
    <scope>NUCLEOTIDE SEQUENCE</scope>
    <source>
        <strain evidence="11">ATCC 34329</strain>
    </source>
</reference>
<comment type="caution">
    <text evidence="11">The sequence shown here is derived from an EMBL/GenBank/DDBJ whole genome shotgun (WGS) entry which is preliminary data.</text>
</comment>
<dbReference type="InterPro" id="IPR027417">
    <property type="entry name" value="P-loop_NTPase"/>
</dbReference>